<reference evidence="3 5" key="2">
    <citation type="submission" date="2020-05" db="EMBL/GenBank/DDBJ databases">
        <authorList>
            <person name="Campoy J."/>
            <person name="Schneeberger K."/>
            <person name="Spophaly S."/>
        </authorList>
    </citation>
    <scope>NUCLEOTIDE SEQUENCE [LARGE SCALE GENOMIC DNA]</scope>
    <source>
        <strain evidence="3">PruArmRojPasFocal</strain>
    </source>
</reference>
<dbReference type="InterPro" id="IPR011990">
    <property type="entry name" value="TPR-like_helical_dom_sf"/>
</dbReference>
<dbReference type="PANTHER" id="PTHR24015">
    <property type="entry name" value="OS07G0578800 PROTEIN-RELATED"/>
    <property type="match status" value="1"/>
</dbReference>
<dbReference type="EMBL" id="CAEKDK010000006">
    <property type="protein sequence ID" value="CAB4282444.1"/>
    <property type="molecule type" value="Genomic_DNA"/>
</dbReference>
<name>A0A6J5VYE6_PRUAR</name>
<dbReference type="Pfam" id="PF13041">
    <property type="entry name" value="PPR_2"/>
    <property type="match status" value="1"/>
</dbReference>
<dbReference type="InterPro" id="IPR046960">
    <property type="entry name" value="PPR_At4g14850-like_plant"/>
</dbReference>
<sequence>MPVRNVVSWTSIISGFAQEWQVDVCVQLFSEIRHSSKPNDFTYASILSACTGSVALGHGKSALCQQVIGLSSQ</sequence>
<evidence type="ECO:0000256" key="1">
    <source>
        <dbReference type="ARBA" id="ARBA00022737"/>
    </source>
</evidence>
<dbReference type="Proteomes" id="UP000507245">
    <property type="component" value="Unassembled WGS sequence"/>
</dbReference>
<dbReference type="AlphaFoldDB" id="A0A6J5VYE6"/>
<dbReference type="InterPro" id="IPR002885">
    <property type="entry name" value="PPR_rpt"/>
</dbReference>
<evidence type="ECO:0000313" key="2">
    <source>
        <dbReference type="EMBL" id="CAB4282444.1"/>
    </source>
</evidence>
<evidence type="ECO:0000313" key="4">
    <source>
        <dbReference type="EMBL" id="CAB4312856.1"/>
    </source>
</evidence>
<dbReference type="GO" id="GO:0009451">
    <property type="term" value="P:RNA modification"/>
    <property type="evidence" value="ECO:0007669"/>
    <property type="project" value="InterPro"/>
</dbReference>
<dbReference type="EMBL" id="CAEKKB010000001">
    <property type="protein sequence ID" value="CAB4293051.1"/>
    <property type="molecule type" value="Genomic_DNA"/>
</dbReference>
<dbReference type="EMBL" id="CAEKKB010000006">
    <property type="protein sequence ID" value="CAB4312856.1"/>
    <property type="molecule type" value="Genomic_DNA"/>
</dbReference>
<evidence type="ECO:0000313" key="5">
    <source>
        <dbReference type="Proteomes" id="UP000507222"/>
    </source>
</evidence>
<proteinExistence type="predicted"/>
<accession>A0A6J5VYE6</accession>
<evidence type="ECO:0000313" key="6">
    <source>
        <dbReference type="Proteomes" id="UP000507245"/>
    </source>
</evidence>
<dbReference type="Proteomes" id="UP000507222">
    <property type="component" value="Unassembled WGS sequence"/>
</dbReference>
<reference evidence="6" key="1">
    <citation type="journal article" date="2020" name="Genome Biol.">
        <title>Gamete binning: chromosome-level and haplotype-resolved genome assembly enabled by high-throughput single-cell sequencing of gamete genomes.</title>
        <authorList>
            <person name="Campoy J.A."/>
            <person name="Sun H."/>
            <person name="Goel M."/>
            <person name="Jiao W.-B."/>
            <person name="Folz-Donahue K."/>
            <person name="Wang N."/>
            <person name="Rubio M."/>
            <person name="Liu C."/>
            <person name="Kukat C."/>
            <person name="Ruiz D."/>
            <person name="Huettel B."/>
            <person name="Schneeberger K."/>
        </authorList>
    </citation>
    <scope>NUCLEOTIDE SEQUENCE [LARGE SCALE GENOMIC DNA]</scope>
    <source>
        <strain evidence="6">cv. Rojo Pasion</strain>
    </source>
</reference>
<dbReference type="Gene3D" id="1.25.40.10">
    <property type="entry name" value="Tetratricopeptide repeat domain"/>
    <property type="match status" value="1"/>
</dbReference>
<gene>
    <name evidence="2" type="ORF">CURHAP_LOCUS35906</name>
    <name evidence="3" type="ORF">ORAREDHAP_LOCUS1765</name>
    <name evidence="4" type="ORF">ORAREDHAP_LOCUS35518</name>
</gene>
<keyword evidence="1" id="KW-0677">Repeat</keyword>
<dbReference type="PANTHER" id="PTHR24015:SF1824">
    <property type="entry name" value="OS11G0275400 PROTEIN"/>
    <property type="match status" value="1"/>
</dbReference>
<protein>
    <submittedName>
        <fullName evidence="3">Uncharacterized protein</fullName>
    </submittedName>
</protein>
<dbReference type="OrthoDB" id="768257at2759"/>
<evidence type="ECO:0000313" key="3">
    <source>
        <dbReference type="EMBL" id="CAB4293051.1"/>
    </source>
</evidence>
<keyword evidence="6" id="KW-1185">Reference proteome</keyword>
<dbReference type="GO" id="GO:0003723">
    <property type="term" value="F:RNA binding"/>
    <property type="evidence" value="ECO:0007669"/>
    <property type="project" value="InterPro"/>
</dbReference>
<organism evidence="3 6">
    <name type="scientific">Prunus armeniaca</name>
    <name type="common">Apricot</name>
    <name type="synonym">Armeniaca vulgaris</name>
    <dbReference type="NCBI Taxonomy" id="36596"/>
    <lineage>
        <taxon>Eukaryota</taxon>
        <taxon>Viridiplantae</taxon>
        <taxon>Streptophyta</taxon>
        <taxon>Embryophyta</taxon>
        <taxon>Tracheophyta</taxon>
        <taxon>Spermatophyta</taxon>
        <taxon>Magnoliopsida</taxon>
        <taxon>eudicotyledons</taxon>
        <taxon>Gunneridae</taxon>
        <taxon>Pentapetalae</taxon>
        <taxon>rosids</taxon>
        <taxon>fabids</taxon>
        <taxon>Rosales</taxon>
        <taxon>Rosaceae</taxon>
        <taxon>Amygdaloideae</taxon>
        <taxon>Amygdaleae</taxon>
        <taxon>Prunus</taxon>
    </lineage>
</organism>